<dbReference type="RefSeq" id="WP_267449707.1">
    <property type="nucleotide sequence ID" value="NZ_JANDBG010000036.1"/>
</dbReference>
<evidence type="ECO:0000313" key="2">
    <source>
        <dbReference type="Proteomes" id="UP001207430"/>
    </source>
</evidence>
<proteinExistence type="predicted"/>
<dbReference type="AlphaFoldDB" id="A0AAW5WD44"/>
<organism evidence="1 2">
    <name type="scientific">Citrobacter portucalensis</name>
    <dbReference type="NCBI Taxonomy" id="1639133"/>
    <lineage>
        <taxon>Bacteria</taxon>
        <taxon>Pseudomonadati</taxon>
        <taxon>Pseudomonadota</taxon>
        <taxon>Gammaproteobacteria</taxon>
        <taxon>Enterobacterales</taxon>
        <taxon>Enterobacteriaceae</taxon>
        <taxon>Citrobacter</taxon>
        <taxon>Citrobacter freundii complex</taxon>
    </lineage>
</organism>
<comment type="caution">
    <text evidence="1">The sequence shown here is derived from an EMBL/GenBank/DDBJ whole genome shotgun (WGS) entry which is preliminary data.</text>
</comment>
<sequence>MSMTTIRKNAFLKIRNILASSVGVISSTSESRIDDDYDNKYAISSSEEALAWLKGNQERAQVYMETENGYQILRISGRYGFEPAFMAYFDKSHFDKDVAWYTDRMEASQPAPIAPPNGNRHLFLV</sequence>
<name>A0AAW5WD44_9ENTR</name>
<accession>A0AAW5WD44</accession>
<protein>
    <submittedName>
        <fullName evidence="1">Uncharacterized protein</fullName>
    </submittedName>
</protein>
<dbReference type="EMBL" id="JANDBG010000036">
    <property type="protein sequence ID" value="MCX9004588.1"/>
    <property type="molecule type" value="Genomic_DNA"/>
</dbReference>
<gene>
    <name evidence="1" type="ORF">NLN86_23510</name>
</gene>
<evidence type="ECO:0000313" key="1">
    <source>
        <dbReference type="EMBL" id="MCX9004588.1"/>
    </source>
</evidence>
<dbReference type="Proteomes" id="UP001207430">
    <property type="component" value="Unassembled WGS sequence"/>
</dbReference>
<reference evidence="1" key="1">
    <citation type="submission" date="2022-07" db="EMBL/GenBank/DDBJ databases">
        <title>Genome Sequence of Citrobacter portucalensis from Edible Snails.</title>
        <authorList>
            <person name="Okafor A.C."/>
            <person name="Ogbo F.C."/>
            <person name="Ruppitsch W."/>
            <person name="Allerberger F."/>
        </authorList>
    </citation>
    <scope>NUCLEOTIDE SEQUENCE</scope>
    <source>
        <strain evidence="1">Igbk 7</strain>
    </source>
</reference>